<protein>
    <submittedName>
        <fullName evidence="2">Phosphotransferase enzyme family protein</fullName>
    </submittedName>
</protein>
<name>A0A521FZQ9_9BACT</name>
<dbReference type="Proteomes" id="UP000316238">
    <property type="component" value="Unassembled WGS sequence"/>
</dbReference>
<accession>A0A521FZQ9</accession>
<comment type="caution">
    <text evidence="2">The sequence shown here is derived from an EMBL/GenBank/DDBJ whole genome shotgun (WGS) entry which is preliminary data.</text>
</comment>
<dbReference type="InterPro" id="IPR002575">
    <property type="entry name" value="Aminoglycoside_PTrfase"/>
</dbReference>
<dbReference type="Gene3D" id="3.90.1200.10">
    <property type="match status" value="1"/>
</dbReference>
<gene>
    <name evidence="2" type="ORF">CDV28_13411</name>
</gene>
<reference evidence="2" key="1">
    <citation type="submission" date="2017-07" db="EMBL/GenBank/DDBJ databases">
        <title>The cable genome - Insights into the physiology and evolution of filamentous bacteria capable of sulfide oxidation via long distance electron transfer.</title>
        <authorList>
            <person name="Thorup C."/>
            <person name="Bjerg J.T."/>
            <person name="Schreiber L."/>
            <person name="Nielsen L.P."/>
            <person name="Kjeldsen K.U."/>
            <person name="Boesen T."/>
            <person name="Boggild A."/>
            <person name="Meysman F."/>
            <person name="Geelhoed J."/>
            <person name="Schramm A."/>
        </authorList>
    </citation>
    <scope>NUCLEOTIDE SEQUENCE [LARGE SCALE GENOMIC DNA]</scope>
    <source>
        <strain evidence="2">GS</strain>
    </source>
</reference>
<proteinExistence type="predicted"/>
<keyword evidence="3" id="KW-1185">Reference proteome</keyword>
<feature type="domain" description="Aminoglycoside phosphotransferase" evidence="1">
    <location>
        <begin position="39"/>
        <end position="272"/>
    </location>
</feature>
<dbReference type="GO" id="GO:0016740">
    <property type="term" value="F:transferase activity"/>
    <property type="evidence" value="ECO:0007669"/>
    <property type="project" value="UniProtKB-KW"/>
</dbReference>
<evidence type="ECO:0000259" key="1">
    <source>
        <dbReference type="Pfam" id="PF01636"/>
    </source>
</evidence>
<dbReference type="SUPFAM" id="SSF56112">
    <property type="entry name" value="Protein kinase-like (PK-like)"/>
    <property type="match status" value="1"/>
</dbReference>
<organism evidence="2 3">
    <name type="scientific">Candidatus Electronema aureum</name>
    <dbReference type="NCBI Taxonomy" id="2005002"/>
    <lineage>
        <taxon>Bacteria</taxon>
        <taxon>Pseudomonadati</taxon>
        <taxon>Thermodesulfobacteriota</taxon>
        <taxon>Desulfobulbia</taxon>
        <taxon>Desulfobulbales</taxon>
        <taxon>Desulfobulbaceae</taxon>
        <taxon>Candidatus Electronema</taxon>
    </lineage>
</organism>
<evidence type="ECO:0000313" key="2">
    <source>
        <dbReference type="EMBL" id="TAA74230.1"/>
    </source>
</evidence>
<dbReference type="InterPro" id="IPR011009">
    <property type="entry name" value="Kinase-like_dom_sf"/>
</dbReference>
<dbReference type="Pfam" id="PF01636">
    <property type="entry name" value="APH"/>
    <property type="match status" value="1"/>
</dbReference>
<evidence type="ECO:0000313" key="3">
    <source>
        <dbReference type="Proteomes" id="UP000316238"/>
    </source>
</evidence>
<dbReference type="AlphaFoldDB" id="A0A521FZQ9"/>
<sequence length="338" mass="39406">MNKQYYLGHVRKDDPLYDYLRHEIQPLINEASKQRPEYRVFRLNASNDVFLYEEKYSGAKIIGKFFLCSQNRDAEKATERLNREFDSLCALRDCGLTGYPHHVARPLGRNYALNALLVTENCEGELLSKVILAAIHNGEQEQLYRKLTALGYFLATLHNRTTAGGRTDFNHNCNYMDQLISKLMRIGAIRQDEASELHWLRDQWRQQARMWEDQKVLVHGDATPDNFIIGSGLNITGFDLERSHCNDRVFDVGRLAGELKHFFLRATGDRQAAEPFIGHFLWEYSCHFPNRDSAFRSITGRIPFYMGITLLRIARNSWVSREYRRCLINEAKACLRRY</sequence>
<dbReference type="EMBL" id="NQJD01000034">
    <property type="protein sequence ID" value="TAA74230.1"/>
    <property type="molecule type" value="Genomic_DNA"/>
</dbReference>